<feature type="signal peptide" evidence="1">
    <location>
        <begin position="1"/>
        <end position="23"/>
    </location>
</feature>
<dbReference type="EMBL" id="JASPKY010000064">
    <property type="protein sequence ID" value="KAK9743924.1"/>
    <property type="molecule type" value="Genomic_DNA"/>
</dbReference>
<keyword evidence="1" id="KW-0732">Signal</keyword>
<sequence length="209" mass="23754">MFGKGTIILISITLLSNLNLSESACGGVLGTVQDPVVSRNSTVSITWNPPVGWADCDEEYWERYRTQLLAQSIITSAEFLCQIFVIDIIAKYNNINGEIYNTIAVADRFESVVVDPVQNLRIQELGNNVLIRWEPSTQFKACWANVYDVQIYEYDGNRLVSSWIGQREFYSFDYKAENLCETELLIKVTAMFREFAPSILTRMFITGAC</sequence>
<evidence type="ECO:0000313" key="3">
    <source>
        <dbReference type="Proteomes" id="UP001458880"/>
    </source>
</evidence>
<keyword evidence="3" id="KW-1185">Reference proteome</keyword>
<reference evidence="2 3" key="1">
    <citation type="journal article" date="2024" name="BMC Genomics">
        <title>De novo assembly and annotation of Popillia japonica's genome with initial clues to its potential as an invasive pest.</title>
        <authorList>
            <person name="Cucini C."/>
            <person name="Boschi S."/>
            <person name="Funari R."/>
            <person name="Cardaioli E."/>
            <person name="Iannotti N."/>
            <person name="Marturano G."/>
            <person name="Paoli F."/>
            <person name="Bruttini M."/>
            <person name="Carapelli A."/>
            <person name="Frati F."/>
            <person name="Nardi F."/>
        </authorList>
    </citation>
    <scope>NUCLEOTIDE SEQUENCE [LARGE SCALE GENOMIC DNA]</scope>
    <source>
        <strain evidence="2">DMR45628</strain>
    </source>
</reference>
<proteinExistence type="predicted"/>
<name>A0AAW1MCE1_POPJA</name>
<dbReference type="AlphaFoldDB" id="A0AAW1MCE1"/>
<comment type="caution">
    <text evidence="2">The sequence shown here is derived from an EMBL/GenBank/DDBJ whole genome shotgun (WGS) entry which is preliminary data.</text>
</comment>
<protein>
    <submittedName>
        <fullName evidence="2">Uncharacterized protein</fullName>
    </submittedName>
</protein>
<gene>
    <name evidence="2" type="ORF">QE152_g8211</name>
</gene>
<evidence type="ECO:0000256" key="1">
    <source>
        <dbReference type="SAM" id="SignalP"/>
    </source>
</evidence>
<organism evidence="2 3">
    <name type="scientific">Popillia japonica</name>
    <name type="common">Japanese beetle</name>
    <dbReference type="NCBI Taxonomy" id="7064"/>
    <lineage>
        <taxon>Eukaryota</taxon>
        <taxon>Metazoa</taxon>
        <taxon>Ecdysozoa</taxon>
        <taxon>Arthropoda</taxon>
        <taxon>Hexapoda</taxon>
        <taxon>Insecta</taxon>
        <taxon>Pterygota</taxon>
        <taxon>Neoptera</taxon>
        <taxon>Endopterygota</taxon>
        <taxon>Coleoptera</taxon>
        <taxon>Polyphaga</taxon>
        <taxon>Scarabaeiformia</taxon>
        <taxon>Scarabaeidae</taxon>
        <taxon>Rutelinae</taxon>
        <taxon>Popillia</taxon>
    </lineage>
</organism>
<accession>A0AAW1MCE1</accession>
<dbReference type="Proteomes" id="UP001458880">
    <property type="component" value="Unassembled WGS sequence"/>
</dbReference>
<evidence type="ECO:0000313" key="2">
    <source>
        <dbReference type="EMBL" id="KAK9743924.1"/>
    </source>
</evidence>
<feature type="chain" id="PRO_5043867200" evidence="1">
    <location>
        <begin position="24"/>
        <end position="209"/>
    </location>
</feature>